<accession>A0A336LWY7</accession>
<dbReference type="InterPro" id="IPR036691">
    <property type="entry name" value="Endo/exonu/phosph_ase_sf"/>
</dbReference>
<dbReference type="Gene3D" id="3.60.10.10">
    <property type="entry name" value="Endonuclease/exonuclease/phosphatase"/>
    <property type="match status" value="1"/>
</dbReference>
<gene>
    <name evidence="9" type="primary">CSON006742</name>
</gene>
<dbReference type="VEuPathDB" id="VectorBase:CSON006742"/>
<dbReference type="GO" id="GO:0046856">
    <property type="term" value="P:phosphatidylinositol dephosphorylation"/>
    <property type="evidence" value="ECO:0007669"/>
    <property type="project" value="InterPro"/>
</dbReference>
<dbReference type="PANTHER" id="PTHR47039:SF1">
    <property type="entry name" value="INOSITOL POLYPHOSPHATE 5-PHOSPHATASE E"/>
    <property type="match status" value="1"/>
</dbReference>
<evidence type="ECO:0000256" key="3">
    <source>
        <dbReference type="ARBA" id="ARBA00022801"/>
    </source>
</evidence>
<evidence type="ECO:0000256" key="1">
    <source>
        <dbReference type="ARBA" id="ARBA00004138"/>
    </source>
</evidence>
<sequence length="672" mass="75881">MTEEGESSSDLVTRRNNPKKRSLLGMFGKRASRVEPDPRCLDPGAYHSEGELTPVMRRSRSKNHNNNNNISSGEKLSNKTLNRISGNFTFCCSSGVANALSPIEPNDVPVVRPNIRPRSHLKLELDTLENWNVLDTNRRLSVDATTSFTYKPLLETEFSTSKSSKAEINLQKPITESKSRFRHRYLPPISATKHEYQLTGAKKKYQDTEETFNVRRSTPIQHSSTPDIAQALLDEERRETFNQMERKSVSFDTLPNPTNVKVEQPRPASADSLARQALMAAHVLHLIPTEKAKQRNFFQGQLGANPLLGPSELDRILPSRDIKIFVGTWNMNGQNAPQQLNDLVFPNRMEHVPDIIALGTQESTSERYEWEVLLQETLGPSHVLFHSTYLGTLHLAIFLRRDLIWFCSVPEDDSLSVRPGTAFRTKGAVAISFCIFGTSLLFITSHLTAHQQKVKERVSDVKRIIHSLDLPRNLNVRHKSKDVTTNFDCVFFCGDLNFRLSEPRSNLMKWIETTQFPLPEHLPHGFLHTDQLTQALADGAAFKGFREAKITFPPTYKYDPGTQQFDTSSKQRAPAYTDRILYKFRTPSVLRRSSNAPGITSLPVICLAYDSVNSIVSSDHKPVWALFKCQVRPGIDSVPLAAGLFNRDVYLEGMRRRLNNTTSGHSAVCSIQ</sequence>
<dbReference type="GO" id="GO:0004439">
    <property type="term" value="F:phosphatidylinositol-4,5-bisphosphate 5-phosphatase activity"/>
    <property type="evidence" value="ECO:0007669"/>
    <property type="project" value="UniProtKB-EC"/>
</dbReference>
<evidence type="ECO:0000313" key="9">
    <source>
        <dbReference type="EMBL" id="SSX22435.1"/>
    </source>
</evidence>
<dbReference type="SMART" id="SM00128">
    <property type="entry name" value="IPPc"/>
    <property type="match status" value="1"/>
</dbReference>
<dbReference type="FunFam" id="3.60.10.10:FF:000039">
    <property type="entry name" value="72 kDa inositol polyphosphate 5-phosphatase"/>
    <property type="match status" value="1"/>
</dbReference>
<dbReference type="AlphaFoldDB" id="A0A336LWY7"/>
<reference evidence="9" key="1">
    <citation type="submission" date="2018-07" db="EMBL/GenBank/DDBJ databases">
        <authorList>
            <person name="Quirk P.G."/>
            <person name="Krulwich T.A."/>
        </authorList>
    </citation>
    <scope>NUCLEOTIDE SEQUENCE</scope>
</reference>
<feature type="region of interest" description="Disordered" evidence="7">
    <location>
        <begin position="1"/>
        <end position="75"/>
    </location>
</feature>
<evidence type="ECO:0000256" key="5">
    <source>
        <dbReference type="ARBA" id="ARBA00023273"/>
    </source>
</evidence>
<keyword evidence="5" id="KW-0966">Cell projection</keyword>
<dbReference type="EMBL" id="UFQT01000253">
    <property type="protein sequence ID" value="SSX22435.1"/>
    <property type="molecule type" value="Genomic_DNA"/>
</dbReference>
<dbReference type="InterPro" id="IPR053321">
    <property type="entry name" value="IPP-5-Phosphatase_Type_IV"/>
</dbReference>
<dbReference type="PANTHER" id="PTHR47039">
    <property type="entry name" value="INOSITOL POLYPHOSPHATE 5-PHOSPHATASE E"/>
    <property type="match status" value="1"/>
</dbReference>
<keyword evidence="3" id="KW-0378">Hydrolase</keyword>
<evidence type="ECO:0000259" key="8">
    <source>
        <dbReference type="SMART" id="SM00128"/>
    </source>
</evidence>
<dbReference type="SUPFAM" id="SSF56219">
    <property type="entry name" value="DNase I-like"/>
    <property type="match status" value="1"/>
</dbReference>
<evidence type="ECO:0000256" key="6">
    <source>
        <dbReference type="ARBA" id="ARBA00075837"/>
    </source>
</evidence>
<evidence type="ECO:0000256" key="7">
    <source>
        <dbReference type="SAM" id="MobiDB-lite"/>
    </source>
</evidence>
<dbReference type="EC" id="3.1.3.36" evidence="2"/>
<organism evidence="9">
    <name type="scientific">Culicoides sonorensis</name>
    <name type="common">Biting midge</name>
    <dbReference type="NCBI Taxonomy" id="179676"/>
    <lineage>
        <taxon>Eukaryota</taxon>
        <taxon>Metazoa</taxon>
        <taxon>Ecdysozoa</taxon>
        <taxon>Arthropoda</taxon>
        <taxon>Hexapoda</taxon>
        <taxon>Insecta</taxon>
        <taxon>Pterygota</taxon>
        <taxon>Neoptera</taxon>
        <taxon>Endopterygota</taxon>
        <taxon>Diptera</taxon>
        <taxon>Nematocera</taxon>
        <taxon>Chironomoidea</taxon>
        <taxon>Ceratopogonidae</taxon>
        <taxon>Ceratopogoninae</taxon>
        <taxon>Culicoides</taxon>
        <taxon>Monoculicoides</taxon>
    </lineage>
</organism>
<evidence type="ECO:0000256" key="4">
    <source>
        <dbReference type="ARBA" id="ARBA00023098"/>
    </source>
</evidence>
<keyword evidence="4" id="KW-0443">Lipid metabolism</keyword>
<comment type="subcellular location">
    <subcellularLocation>
        <location evidence="1">Cell projection</location>
        <location evidence="1">Cilium</location>
    </subcellularLocation>
</comment>
<feature type="domain" description="Inositol polyphosphate-related phosphatase" evidence="8">
    <location>
        <begin position="320"/>
        <end position="635"/>
    </location>
</feature>
<name>A0A336LWY7_CULSO</name>
<dbReference type="InterPro" id="IPR000300">
    <property type="entry name" value="IPPc"/>
</dbReference>
<dbReference type="GO" id="GO:0005929">
    <property type="term" value="C:cilium"/>
    <property type="evidence" value="ECO:0007669"/>
    <property type="project" value="UniProtKB-SubCell"/>
</dbReference>
<protein>
    <recommendedName>
        <fullName evidence="2">phosphoinositide 5-phosphatase</fullName>
        <ecNumber evidence="2">3.1.3.36</ecNumber>
    </recommendedName>
    <alternativeName>
        <fullName evidence="6">Phosphatidylinositol 4,5-bisphosphate 5-phosphatase</fullName>
    </alternativeName>
</protein>
<dbReference type="Pfam" id="PF22669">
    <property type="entry name" value="Exo_endo_phos2"/>
    <property type="match status" value="1"/>
</dbReference>
<proteinExistence type="predicted"/>
<evidence type="ECO:0000256" key="2">
    <source>
        <dbReference type="ARBA" id="ARBA00013044"/>
    </source>
</evidence>